<dbReference type="InterPro" id="IPR036052">
    <property type="entry name" value="TrpB-like_PALP_sf"/>
</dbReference>
<dbReference type="InterPro" id="IPR002150">
    <property type="entry name" value="Ribosomal_bL31"/>
</dbReference>
<keyword evidence="2" id="KW-0689">Ribosomal protein</keyword>
<dbReference type="Gene3D" id="3.40.50.1100">
    <property type="match status" value="1"/>
</dbReference>
<dbReference type="Proteomes" id="UP000032141">
    <property type="component" value="Chromosome C1"/>
</dbReference>
<dbReference type="Pfam" id="PF01197">
    <property type="entry name" value="Ribosomal_L31"/>
    <property type="match status" value="1"/>
</dbReference>
<reference evidence="6 7" key="1">
    <citation type="journal article" date="2014" name="Genome Biol.">
        <title>Transcriptome and methylome profiling reveals relics of genome dominance in the mesopolyploid Brassica oleracea.</title>
        <authorList>
            <person name="Parkin I.A."/>
            <person name="Koh C."/>
            <person name="Tang H."/>
            <person name="Robinson S.J."/>
            <person name="Kagale S."/>
            <person name="Clarke W.E."/>
            <person name="Town C.D."/>
            <person name="Nixon J."/>
            <person name="Krishnakumar V."/>
            <person name="Bidwell S.L."/>
            <person name="Denoeud F."/>
            <person name="Belcram H."/>
            <person name="Links M.G."/>
            <person name="Just J."/>
            <person name="Clarke C."/>
            <person name="Bender T."/>
            <person name="Huebert T."/>
            <person name="Mason A.S."/>
            <person name="Pires J.C."/>
            <person name="Barker G."/>
            <person name="Moore J."/>
            <person name="Walley P.G."/>
            <person name="Manoli S."/>
            <person name="Batley J."/>
            <person name="Edwards D."/>
            <person name="Nelson M.N."/>
            <person name="Wang X."/>
            <person name="Paterson A.H."/>
            <person name="King G."/>
            <person name="Bancroft I."/>
            <person name="Chalhoub B."/>
            <person name="Sharpe A.G."/>
        </authorList>
    </citation>
    <scope>NUCLEOTIDE SEQUENCE</scope>
    <source>
        <strain evidence="6 7">cv. TO1000</strain>
    </source>
</reference>
<evidence type="ECO:0000256" key="2">
    <source>
        <dbReference type="ARBA" id="ARBA00022980"/>
    </source>
</evidence>
<reference evidence="6" key="2">
    <citation type="submission" date="2015-03" db="UniProtKB">
        <authorList>
            <consortium name="EnsemblPlants"/>
        </authorList>
    </citation>
    <scope>IDENTIFICATION</scope>
</reference>
<dbReference type="PANTHER" id="PTHR33280">
    <property type="entry name" value="50S RIBOSOMAL PROTEIN L31, CHLOROPLASTIC"/>
    <property type="match status" value="1"/>
</dbReference>
<evidence type="ECO:0000313" key="7">
    <source>
        <dbReference type="Proteomes" id="UP000032141"/>
    </source>
</evidence>
<evidence type="ECO:0000256" key="1">
    <source>
        <dbReference type="ARBA" id="ARBA00009296"/>
    </source>
</evidence>
<accession>A0A0D3AE82</accession>
<dbReference type="STRING" id="109376.A0A0D3AE82"/>
<dbReference type="InterPro" id="IPR034704">
    <property type="entry name" value="Ribosomal_bL28/bL31-like_sf"/>
</dbReference>
<evidence type="ECO:0000313" key="6">
    <source>
        <dbReference type="EnsemblPlants" id="Bo1g139180.1"/>
    </source>
</evidence>
<evidence type="ECO:0000256" key="4">
    <source>
        <dbReference type="ARBA" id="ARBA00035270"/>
    </source>
</evidence>
<proteinExistence type="inferred from homology"/>
<dbReference type="PRINTS" id="PR01249">
    <property type="entry name" value="RIBOSOMALL31"/>
</dbReference>
<dbReference type="Gene3D" id="4.10.80.400">
    <property type="match status" value="1"/>
</dbReference>
<keyword evidence="7" id="KW-1185">Reference proteome</keyword>
<dbReference type="PANTHER" id="PTHR33280:SF1">
    <property type="entry name" value="LARGE RIBOSOMAL SUBUNIT PROTEIN BL31C"/>
    <property type="match status" value="1"/>
</dbReference>
<dbReference type="GO" id="GO:0006412">
    <property type="term" value="P:translation"/>
    <property type="evidence" value="ECO:0007669"/>
    <property type="project" value="InterPro"/>
</dbReference>
<dbReference type="GO" id="GO:0005840">
    <property type="term" value="C:ribosome"/>
    <property type="evidence" value="ECO:0007669"/>
    <property type="project" value="UniProtKB-KW"/>
</dbReference>
<dbReference type="GO" id="GO:0003735">
    <property type="term" value="F:structural constituent of ribosome"/>
    <property type="evidence" value="ECO:0007669"/>
    <property type="project" value="InterPro"/>
</dbReference>
<protein>
    <recommendedName>
        <fullName evidence="4">Large ribosomal subunit protein bL31c</fullName>
    </recommendedName>
    <alternativeName>
        <fullName evidence="5">50S ribosomal protein L31, chloroplastic</fullName>
    </alternativeName>
</protein>
<evidence type="ECO:0000256" key="3">
    <source>
        <dbReference type="ARBA" id="ARBA00023274"/>
    </source>
</evidence>
<dbReference type="Gramene" id="Bo1g139180.1">
    <property type="protein sequence ID" value="Bo1g139180.1"/>
    <property type="gene ID" value="Bo1g139180"/>
</dbReference>
<dbReference type="GO" id="GO:1990904">
    <property type="term" value="C:ribonucleoprotein complex"/>
    <property type="evidence" value="ECO:0007669"/>
    <property type="project" value="UniProtKB-KW"/>
</dbReference>
<dbReference type="EnsemblPlants" id="Bo1g139180.1">
    <property type="protein sequence ID" value="Bo1g139180.1"/>
    <property type="gene ID" value="Bo1g139180"/>
</dbReference>
<dbReference type="HOGENOM" id="CLU_1252173_0_0_1"/>
<sequence>MCDKVDYEPGSCFPFKTIEVADDGEIMIMLVNRVCKYRATLSSSSMLYQTQNDDFTGMELSRNKVRKLEFLMADAVEQQADTFITFALDGIDTTQLLDEAVLRLFGGTIAAISLGSWLGALKAKQTKSHGKLCDKCLLLKHTRNCTATAIGANQGSKPAVVQVMCRKKDLHPEFHEDAKVYCNGELVMTTGGTKKEYVTDVWSVNHPFYLGNRALRFLVKL</sequence>
<comment type="similarity">
    <text evidence="1">Belongs to the bacterial ribosomal protein bL31 family. Type A subfamily.</text>
</comment>
<organism evidence="6 7">
    <name type="scientific">Brassica oleracea var. oleracea</name>
    <dbReference type="NCBI Taxonomy" id="109376"/>
    <lineage>
        <taxon>Eukaryota</taxon>
        <taxon>Viridiplantae</taxon>
        <taxon>Streptophyta</taxon>
        <taxon>Embryophyta</taxon>
        <taxon>Tracheophyta</taxon>
        <taxon>Spermatophyta</taxon>
        <taxon>Magnoliopsida</taxon>
        <taxon>eudicotyledons</taxon>
        <taxon>Gunneridae</taxon>
        <taxon>Pentapetalae</taxon>
        <taxon>rosids</taxon>
        <taxon>malvids</taxon>
        <taxon>Brassicales</taxon>
        <taxon>Brassicaceae</taxon>
        <taxon>Brassiceae</taxon>
        <taxon>Brassica</taxon>
    </lineage>
</organism>
<dbReference type="SUPFAM" id="SSF143800">
    <property type="entry name" value="L28p-like"/>
    <property type="match status" value="1"/>
</dbReference>
<dbReference type="AlphaFoldDB" id="A0A0D3AE82"/>
<name>A0A0D3AE82_BRAOL</name>
<evidence type="ECO:0000256" key="5">
    <source>
        <dbReference type="ARBA" id="ARBA00035529"/>
    </source>
</evidence>
<keyword evidence="3" id="KW-0687">Ribonucleoprotein</keyword>